<dbReference type="GeneID" id="5724119"/>
<dbReference type="Proteomes" id="UP000006906">
    <property type="component" value="Chromosome 10"/>
</dbReference>
<evidence type="ECO:0000313" key="3">
    <source>
        <dbReference type="Proteomes" id="UP000006906"/>
    </source>
</evidence>
<accession>A0A2K3DBN7</accession>
<evidence type="ECO:0008006" key="4">
    <source>
        <dbReference type="Google" id="ProtNLM"/>
    </source>
</evidence>
<dbReference type="OrthoDB" id="206796at2759"/>
<evidence type="ECO:0000313" key="2">
    <source>
        <dbReference type="EMBL" id="PNW77933.1"/>
    </source>
</evidence>
<sequence>MTVAGPAADVTGARDHGLDGPQCAPSSTSGSVAPAPFVLTVPADSSSSCASAAASASSGSELSGCSPTAPRLGTGAACGEAGPHQALVHHHVPHCKQFFSWDCGLACVQMVIQAAGFSHCDYRLLRQLCTTTSIWTVDLAHLLRRFGLHVSFYTVTLGPNPAYANESFYMENMEDDERRVSQLFVEAAHVGIAVEQRSVSSEELQSWMLSGGCLIIVLVDKRKLDPWLGAGEPGSGGMGGMSMSMCLPAVLCGMELGYAGHYVLLVGFDAGTQEYTIRDPAAQVQTLRVTAAALDAARRSFGTDEDILVVSTTPSDSCGSSSKSSSSSAYSGVPQAASACPVPSGLQQLLLPHTHSSCHPQQQELLMPLGVHHCNSRTTATTITTTPTRCRDQ</sequence>
<dbReference type="ExpressionAtlas" id="A0A2K3DBN7">
    <property type="expression patterns" value="baseline"/>
</dbReference>
<dbReference type="PANTHER" id="PTHR31400:SF1">
    <property type="entry name" value="PROTEIN GUCD1"/>
    <property type="match status" value="1"/>
</dbReference>
<protein>
    <recommendedName>
        <fullName evidence="4">Guanylyl cyclase</fullName>
    </recommendedName>
</protein>
<dbReference type="PANTHER" id="PTHR31400">
    <property type="entry name" value="GUANYLYL CYCLASE DOMAIN CONTAINING PROTEIN 1 GUCD1"/>
    <property type="match status" value="1"/>
</dbReference>
<name>A0A2K3DBN7_CHLRE</name>
<dbReference type="InterPro" id="IPR018616">
    <property type="entry name" value="GUCD1"/>
</dbReference>
<evidence type="ECO:0000256" key="1">
    <source>
        <dbReference type="SAM" id="MobiDB-lite"/>
    </source>
</evidence>
<reference evidence="2 3" key="1">
    <citation type="journal article" date="2007" name="Science">
        <title>The Chlamydomonas genome reveals the evolution of key animal and plant functions.</title>
        <authorList>
            <person name="Merchant S.S."/>
            <person name="Prochnik S.E."/>
            <person name="Vallon O."/>
            <person name="Harris E.H."/>
            <person name="Karpowicz S.J."/>
            <person name="Witman G.B."/>
            <person name="Terry A."/>
            <person name="Salamov A."/>
            <person name="Fritz-Laylin L.K."/>
            <person name="Marechal-Drouard L."/>
            <person name="Marshall W.F."/>
            <person name="Qu L.H."/>
            <person name="Nelson D.R."/>
            <person name="Sanderfoot A.A."/>
            <person name="Spalding M.H."/>
            <person name="Kapitonov V.V."/>
            <person name="Ren Q."/>
            <person name="Ferris P."/>
            <person name="Lindquist E."/>
            <person name="Shapiro H."/>
            <person name="Lucas S.M."/>
            <person name="Grimwood J."/>
            <person name="Schmutz J."/>
            <person name="Cardol P."/>
            <person name="Cerutti H."/>
            <person name="Chanfreau G."/>
            <person name="Chen C.L."/>
            <person name="Cognat V."/>
            <person name="Croft M.T."/>
            <person name="Dent R."/>
            <person name="Dutcher S."/>
            <person name="Fernandez E."/>
            <person name="Fukuzawa H."/>
            <person name="Gonzalez-Ballester D."/>
            <person name="Gonzalez-Halphen D."/>
            <person name="Hallmann A."/>
            <person name="Hanikenne M."/>
            <person name="Hippler M."/>
            <person name="Inwood W."/>
            <person name="Jabbari K."/>
            <person name="Kalanon M."/>
            <person name="Kuras R."/>
            <person name="Lefebvre P.A."/>
            <person name="Lemaire S.D."/>
            <person name="Lobanov A.V."/>
            <person name="Lohr M."/>
            <person name="Manuell A."/>
            <person name="Meier I."/>
            <person name="Mets L."/>
            <person name="Mittag M."/>
            <person name="Mittelmeier T."/>
            <person name="Moroney J.V."/>
            <person name="Moseley J."/>
            <person name="Napoli C."/>
            <person name="Nedelcu A.M."/>
            <person name="Niyogi K."/>
            <person name="Novoselov S.V."/>
            <person name="Paulsen I.T."/>
            <person name="Pazour G."/>
            <person name="Purton S."/>
            <person name="Ral J.P."/>
            <person name="Riano-Pachon D.M."/>
            <person name="Riekhof W."/>
            <person name="Rymarquis L."/>
            <person name="Schroda M."/>
            <person name="Stern D."/>
            <person name="Umen J."/>
            <person name="Willows R."/>
            <person name="Wilson N."/>
            <person name="Zimmer S.L."/>
            <person name="Allmer J."/>
            <person name="Balk J."/>
            <person name="Bisova K."/>
            <person name="Chen C.J."/>
            <person name="Elias M."/>
            <person name="Gendler K."/>
            <person name="Hauser C."/>
            <person name="Lamb M.R."/>
            <person name="Ledford H."/>
            <person name="Long J.C."/>
            <person name="Minagawa J."/>
            <person name="Page M.D."/>
            <person name="Pan J."/>
            <person name="Pootakham W."/>
            <person name="Roje S."/>
            <person name="Rose A."/>
            <person name="Stahlberg E."/>
            <person name="Terauchi A.M."/>
            <person name="Yang P."/>
            <person name="Ball S."/>
            <person name="Bowler C."/>
            <person name="Dieckmann C.L."/>
            <person name="Gladyshev V.N."/>
            <person name="Green P."/>
            <person name="Jorgensen R."/>
            <person name="Mayfield S."/>
            <person name="Mueller-Roeber B."/>
            <person name="Rajamani S."/>
            <person name="Sayre R.T."/>
            <person name="Brokstein P."/>
            <person name="Dubchak I."/>
            <person name="Goodstein D."/>
            <person name="Hornick L."/>
            <person name="Huang Y.W."/>
            <person name="Jhaveri J."/>
            <person name="Luo Y."/>
            <person name="Martinez D."/>
            <person name="Ngau W.C."/>
            <person name="Otillar B."/>
            <person name="Poliakov A."/>
            <person name="Porter A."/>
            <person name="Szajkowski L."/>
            <person name="Werner G."/>
            <person name="Zhou K."/>
            <person name="Grigoriev I.V."/>
            <person name="Rokhsar D.S."/>
            <person name="Grossman A.R."/>
        </authorList>
    </citation>
    <scope>NUCLEOTIDE SEQUENCE [LARGE SCALE GENOMIC DNA]</scope>
    <source>
        <strain evidence="3">CC-503</strain>
    </source>
</reference>
<dbReference type="AlphaFoldDB" id="A0A2K3DBN7"/>
<dbReference type="FunCoup" id="A0A2K3DBN7">
    <property type="interactions" value="253"/>
</dbReference>
<dbReference type="InParanoid" id="A0A2K3DBN7"/>
<dbReference type="Pfam" id="PF09778">
    <property type="entry name" value="Guanylate_cyc_2"/>
    <property type="match status" value="1"/>
</dbReference>
<proteinExistence type="predicted"/>
<organism evidence="2 3">
    <name type="scientific">Chlamydomonas reinhardtii</name>
    <name type="common">Chlamydomonas smithii</name>
    <dbReference type="NCBI Taxonomy" id="3055"/>
    <lineage>
        <taxon>Eukaryota</taxon>
        <taxon>Viridiplantae</taxon>
        <taxon>Chlorophyta</taxon>
        <taxon>core chlorophytes</taxon>
        <taxon>Chlorophyceae</taxon>
        <taxon>CS clade</taxon>
        <taxon>Chlamydomonadales</taxon>
        <taxon>Chlamydomonadaceae</taxon>
        <taxon>Chlamydomonas</taxon>
    </lineage>
</organism>
<dbReference type="KEGG" id="cre:CHLRE_10g457450v5"/>
<dbReference type="Gramene" id="PNW77933">
    <property type="protein sequence ID" value="PNW77933"/>
    <property type="gene ID" value="CHLRE_10g457450v5"/>
</dbReference>
<gene>
    <name evidence="2" type="ORF">CHLRE_10g457450v5</name>
</gene>
<keyword evidence="3" id="KW-1185">Reference proteome</keyword>
<dbReference type="EMBL" id="CM008971">
    <property type="protein sequence ID" value="PNW77933.1"/>
    <property type="molecule type" value="Genomic_DNA"/>
</dbReference>
<dbReference type="Gene3D" id="3.90.70.10">
    <property type="entry name" value="Cysteine proteinases"/>
    <property type="match status" value="1"/>
</dbReference>
<feature type="region of interest" description="Disordered" evidence="1">
    <location>
        <begin position="1"/>
        <end position="30"/>
    </location>
</feature>
<dbReference type="RefSeq" id="XP_042920489.1">
    <property type="nucleotide sequence ID" value="XM_043067092.1"/>
</dbReference>